<organism evidence="1 2">
    <name type="scientific">Campylobacter concisus</name>
    <dbReference type="NCBI Taxonomy" id="199"/>
    <lineage>
        <taxon>Bacteria</taxon>
        <taxon>Pseudomonadati</taxon>
        <taxon>Campylobacterota</taxon>
        <taxon>Epsilonproteobacteria</taxon>
        <taxon>Campylobacterales</taxon>
        <taxon>Campylobacteraceae</taxon>
        <taxon>Campylobacter</taxon>
    </lineage>
</organism>
<evidence type="ECO:0000313" key="2">
    <source>
        <dbReference type="Proteomes" id="UP000192671"/>
    </source>
</evidence>
<proteinExistence type="predicted"/>
<evidence type="ECO:0000313" key="1">
    <source>
        <dbReference type="EMBL" id="ORI07439.1"/>
    </source>
</evidence>
<dbReference type="Proteomes" id="UP000192671">
    <property type="component" value="Unassembled WGS sequence"/>
</dbReference>
<sequence length="193" mass="21768">MKQMNETQQKAFEIYLESATFESDYKPISEEQLASKLEALGLKGSSSSINRWKKDFNWIQALQNKVTLAMSEDKQTRNLLQRSSLETVVKNTKVDIERNNVLLAASYEIMEGEAKRIVARQRETGAVSAEDFERAKFISTLSAGRSDKMLDRLAIMPPEAVSAQQILSRLNGIKVEFEDDVIDAEVQDEKASS</sequence>
<accession>A0A1X0U1N0</accession>
<gene>
    <name evidence="1" type="ORF">A3835_07755</name>
</gene>
<protein>
    <submittedName>
        <fullName evidence="1">Uncharacterized protein</fullName>
    </submittedName>
</protein>
<name>A0A1X0U1N0_9BACT</name>
<comment type="caution">
    <text evidence="1">The sequence shown here is derived from an EMBL/GenBank/DDBJ whole genome shotgun (WGS) entry which is preliminary data.</text>
</comment>
<reference evidence="1 2" key="1">
    <citation type="journal article" date="2017" name="Gene Rep">
        <title>The ribosomal RNA operon (rrn) of Campylobacter concisus supports molecular typing to genomospecies level.</title>
        <authorList>
            <person name="Huq M."/>
            <person name="Van T.T.H."/>
            <person name="Gurtler V."/>
            <person name="Elshagmani E."/>
            <person name="Allemailem K.S."/>
            <person name="Smooker P.M."/>
            <person name="Istivan T.S."/>
        </authorList>
    </citation>
    <scope>NUCLEOTIDE SEQUENCE [LARGE SCALE GENOMIC DNA]</scope>
    <source>
        <strain evidence="1 2">RCH 26</strain>
    </source>
</reference>
<dbReference type="AlphaFoldDB" id="A0A1X0U1N0"/>
<dbReference type="EMBL" id="LVWL01000020">
    <property type="protein sequence ID" value="ORI07439.1"/>
    <property type="molecule type" value="Genomic_DNA"/>
</dbReference>